<name>A0AAV4NR79_CAEEX</name>
<reference evidence="1 2" key="1">
    <citation type="submission" date="2021-06" db="EMBL/GenBank/DDBJ databases">
        <title>Caerostris extrusa draft genome.</title>
        <authorList>
            <person name="Kono N."/>
            <person name="Arakawa K."/>
        </authorList>
    </citation>
    <scope>NUCLEOTIDE SEQUENCE [LARGE SCALE GENOMIC DNA]</scope>
</reference>
<proteinExistence type="predicted"/>
<accession>A0AAV4NR79</accession>
<protein>
    <submittedName>
        <fullName evidence="1">Uncharacterized protein</fullName>
    </submittedName>
</protein>
<dbReference type="AlphaFoldDB" id="A0AAV4NR79"/>
<evidence type="ECO:0000313" key="2">
    <source>
        <dbReference type="Proteomes" id="UP001054945"/>
    </source>
</evidence>
<gene>
    <name evidence="1" type="ORF">CEXT_621441</name>
</gene>
<dbReference type="Proteomes" id="UP001054945">
    <property type="component" value="Unassembled WGS sequence"/>
</dbReference>
<sequence length="111" mass="12877">MEIAHLGVVWPEIWPTKVFRKQSGKFQLKISSKKSSFLFFARSSSGRDLYSKMFFFFLDPVVFGSSASQNVCKQGFFFLLLSLPHMQRARYAGCRRHKRLTKGTDVNQVNF</sequence>
<keyword evidence="2" id="KW-1185">Reference proteome</keyword>
<evidence type="ECO:0000313" key="1">
    <source>
        <dbReference type="EMBL" id="GIX86820.1"/>
    </source>
</evidence>
<organism evidence="1 2">
    <name type="scientific">Caerostris extrusa</name>
    <name type="common">Bark spider</name>
    <name type="synonym">Caerostris bankana</name>
    <dbReference type="NCBI Taxonomy" id="172846"/>
    <lineage>
        <taxon>Eukaryota</taxon>
        <taxon>Metazoa</taxon>
        <taxon>Ecdysozoa</taxon>
        <taxon>Arthropoda</taxon>
        <taxon>Chelicerata</taxon>
        <taxon>Arachnida</taxon>
        <taxon>Araneae</taxon>
        <taxon>Araneomorphae</taxon>
        <taxon>Entelegynae</taxon>
        <taxon>Araneoidea</taxon>
        <taxon>Araneidae</taxon>
        <taxon>Caerostris</taxon>
    </lineage>
</organism>
<dbReference type="EMBL" id="BPLR01021173">
    <property type="protein sequence ID" value="GIX86820.1"/>
    <property type="molecule type" value="Genomic_DNA"/>
</dbReference>
<comment type="caution">
    <text evidence="1">The sequence shown here is derived from an EMBL/GenBank/DDBJ whole genome shotgun (WGS) entry which is preliminary data.</text>
</comment>